<sequence>MSSKSVLEHFTVPDDFQNGNTFKGKCMHCGTLISGSYKVTSNFVTHMKRKHRDLYILHSENKEIQPTLTQCIKKSVKYSPSDPKQLEMTNALIMFIAGDLLPLSIVENVPDELNYVTYEPKENFSETQGKLLCKDGTKTQNKDQIYHKAIISILKLPTLQQNIDERDENTLTGTIMEYKWILSNETTKEIAINDTQLYVYTCERNDSNTTEELPSNDTLHIYYSNKTVYLRDPENYATGWFECNADNIARLDESQNCPAEGYSSIDRRRRIEVGQMVSYKASRVSRSSKANESGYGLVEFNTDTVSPKFHIHGSGNETPYADIDITLKADPLPESDSSEEEDPDTNSDLLKLDDIIKLTNLIEIFYLIN</sequence>
<evidence type="ECO:0000256" key="3">
    <source>
        <dbReference type="ARBA" id="ARBA00022833"/>
    </source>
</evidence>
<dbReference type="SMART" id="SM00614">
    <property type="entry name" value="ZnF_BED"/>
    <property type="match status" value="1"/>
</dbReference>
<keyword evidence="1" id="KW-0479">Metal-binding</keyword>
<name>A0A8S3TQR6_MYTED</name>
<gene>
    <name evidence="5" type="ORF">MEDL_48510</name>
</gene>
<dbReference type="GO" id="GO:0008270">
    <property type="term" value="F:zinc ion binding"/>
    <property type="evidence" value="ECO:0007669"/>
    <property type="project" value="UniProtKB-KW"/>
</dbReference>
<evidence type="ECO:0000256" key="1">
    <source>
        <dbReference type="ARBA" id="ARBA00022723"/>
    </source>
</evidence>
<evidence type="ECO:0000313" key="6">
    <source>
        <dbReference type="Proteomes" id="UP000683360"/>
    </source>
</evidence>
<dbReference type="GO" id="GO:0003677">
    <property type="term" value="F:DNA binding"/>
    <property type="evidence" value="ECO:0007669"/>
    <property type="project" value="InterPro"/>
</dbReference>
<feature type="domain" description="BED-type" evidence="4">
    <location>
        <begin position="23"/>
        <end position="52"/>
    </location>
</feature>
<organism evidence="5 6">
    <name type="scientific">Mytilus edulis</name>
    <name type="common">Blue mussel</name>
    <dbReference type="NCBI Taxonomy" id="6550"/>
    <lineage>
        <taxon>Eukaryota</taxon>
        <taxon>Metazoa</taxon>
        <taxon>Spiralia</taxon>
        <taxon>Lophotrochozoa</taxon>
        <taxon>Mollusca</taxon>
        <taxon>Bivalvia</taxon>
        <taxon>Autobranchia</taxon>
        <taxon>Pteriomorphia</taxon>
        <taxon>Mytilida</taxon>
        <taxon>Mytiloidea</taxon>
        <taxon>Mytilidae</taxon>
        <taxon>Mytilinae</taxon>
        <taxon>Mytilus</taxon>
    </lineage>
</organism>
<accession>A0A8S3TQR6</accession>
<dbReference type="InterPro" id="IPR003656">
    <property type="entry name" value="Znf_BED"/>
</dbReference>
<keyword evidence="3" id="KW-0862">Zinc</keyword>
<dbReference type="Pfam" id="PF02892">
    <property type="entry name" value="zf-BED"/>
    <property type="match status" value="1"/>
</dbReference>
<reference evidence="5" key="1">
    <citation type="submission" date="2021-03" db="EMBL/GenBank/DDBJ databases">
        <authorList>
            <person name="Bekaert M."/>
        </authorList>
    </citation>
    <scope>NUCLEOTIDE SEQUENCE</scope>
</reference>
<dbReference type="OrthoDB" id="10046233at2759"/>
<protein>
    <recommendedName>
        <fullName evidence="4">BED-type domain-containing protein</fullName>
    </recommendedName>
</protein>
<keyword evidence="6" id="KW-1185">Reference proteome</keyword>
<dbReference type="EMBL" id="CAJPWZ010002336">
    <property type="protein sequence ID" value="CAG2235972.1"/>
    <property type="molecule type" value="Genomic_DNA"/>
</dbReference>
<dbReference type="AlphaFoldDB" id="A0A8S3TQR6"/>
<comment type="caution">
    <text evidence="5">The sequence shown here is derived from an EMBL/GenBank/DDBJ whole genome shotgun (WGS) entry which is preliminary data.</text>
</comment>
<proteinExistence type="predicted"/>
<evidence type="ECO:0000313" key="5">
    <source>
        <dbReference type="EMBL" id="CAG2235972.1"/>
    </source>
</evidence>
<evidence type="ECO:0000259" key="4">
    <source>
        <dbReference type="Pfam" id="PF02892"/>
    </source>
</evidence>
<keyword evidence="2" id="KW-0863">Zinc-finger</keyword>
<dbReference type="Proteomes" id="UP000683360">
    <property type="component" value="Unassembled WGS sequence"/>
</dbReference>
<evidence type="ECO:0000256" key="2">
    <source>
        <dbReference type="ARBA" id="ARBA00022771"/>
    </source>
</evidence>